<organism evidence="1 2">
    <name type="scientific">Canavalia gladiata</name>
    <name type="common">Sword bean</name>
    <name type="synonym">Dolichos gladiatus</name>
    <dbReference type="NCBI Taxonomy" id="3824"/>
    <lineage>
        <taxon>Eukaryota</taxon>
        <taxon>Viridiplantae</taxon>
        <taxon>Streptophyta</taxon>
        <taxon>Embryophyta</taxon>
        <taxon>Tracheophyta</taxon>
        <taxon>Spermatophyta</taxon>
        <taxon>Magnoliopsida</taxon>
        <taxon>eudicotyledons</taxon>
        <taxon>Gunneridae</taxon>
        <taxon>Pentapetalae</taxon>
        <taxon>rosids</taxon>
        <taxon>fabids</taxon>
        <taxon>Fabales</taxon>
        <taxon>Fabaceae</taxon>
        <taxon>Papilionoideae</taxon>
        <taxon>50 kb inversion clade</taxon>
        <taxon>NPAAA clade</taxon>
        <taxon>indigoferoid/millettioid clade</taxon>
        <taxon>Phaseoleae</taxon>
        <taxon>Canavalia</taxon>
    </lineage>
</organism>
<evidence type="ECO:0000313" key="1">
    <source>
        <dbReference type="EMBL" id="KAK7339472.1"/>
    </source>
</evidence>
<protein>
    <submittedName>
        <fullName evidence="1">Uncharacterized protein</fullName>
    </submittedName>
</protein>
<reference evidence="1 2" key="1">
    <citation type="submission" date="2024-01" db="EMBL/GenBank/DDBJ databases">
        <title>The genomes of 5 underutilized Papilionoideae crops provide insights into root nodulation and disease resistanc.</title>
        <authorList>
            <person name="Jiang F."/>
        </authorList>
    </citation>
    <scope>NUCLEOTIDE SEQUENCE [LARGE SCALE GENOMIC DNA]</scope>
    <source>
        <strain evidence="1">LVBAO_FW01</strain>
        <tissue evidence="1">Leaves</tissue>
    </source>
</reference>
<sequence>MTLLETASLPSRELLECESKENHEFGLQGIFTFELSTSRTILIGWLMRKSCGNYTEQRVWQCILLAQFILKRNEAFRVASSHVDESATGINTLEGLIQSLPMAGGMVVSRIVTRSCRERA</sequence>
<name>A0AAN9LSX6_CANGL</name>
<accession>A0AAN9LSX6</accession>
<keyword evidence="2" id="KW-1185">Reference proteome</keyword>
<evidence type="ECO:0000313" key="2">
    <source>
        <dbReference type="Proteomes" id="UP001367508"/>
    </source>
</evidence>
<dbReference type="AlphaFoldDB" id="A0AAN9LSX6"/>
<dbReference type="Proteomes" id="UP001367508">
    <property type="component" value="Unassembled WGS sequence"/>
</dbReference>
<dbReference type="EMBL" id="JAYMYQ010000004">
    <property type="protein sequence ID" value="KAK7339472.1"/>
    <property type="molecule type" value="Genomic_DNA"/>
</dbReference>
<comment type="caution">
    <text evidence="1">The sequence shown here is derived from an EMBL/GenBank/DDBJ whole genome shotgun (WGS) entry which is preliminary data.</text>
</comment>
<gene>
    <name evidence="1" type="ORF">VNO77_20143</name>
</gene>
<proteinExistence type="predicted"/>